<keyword evidence="8" id="KW-1185">Reference proteome</keyword>
<dbReference type="OMA" id="KCSGRWR"/>
<dbReference type="RefSeq" id="XP_007895721.1">
    <property type="nucleotide sequence ID" value="XM_007897530.2"/>
</dbReference>
<keyword evidence="4 5" id="KW-0472">Membrane</keyword>
<dbReference type="Proteomes" id="UP000314986">
    <property type="component" value="Unassembled WGS sequence"/>
</dbReference>
<feature type="transmembrane region" description="Helical" evidence="5">
    <location>
        <begin position="196"/>
        <end position="213"/>
    </location>
</feature>
<dbReference type="OrthoDB" id="9943635at2759"/>
<sequence>MAAMPVSLTVPQRLLRGWSLVAATAVYALCSGSLEFINSVFIIQYRFTFPAFIALSQALLTILVLELLRCFRLLKIQPYLLETGEKLLIPSICFSFHSVLTLWAVSSSNLKIFMFIRRFTPLASLALTATCNLRKRTSCSRFFLILLVTICSVLSGLEYFDLKGIVCLYGFISIMFESTYLTLIQKIGEDCEKSAMDIYYICTINSCPMLFLYCVLHPDSSQIFPSGSWNSLIFLGYFALVLVLGCLLNFFIYLCALLKSALMANMMEVAKINVMTLKTIATHQRMTSSVPLLISVLISAGGLGTYMYQDSRDKPLRKETEGILI</sequence>
<evidence type="ECO:0000256" key="4">
    <source>
        <dbReference type="ARBA" id="ARBA00023136"/>
    </source>
</evidence>
<evidence type="ECO:0000256" key="5">
    <source>
        <dbReference type="SAM" id="Phobius"/>
    </source>
</evidence>
<dbReference type="Ensembl" id="ENSCMIT00000004714.1">
    <property type="protein sequence ID" value="ENSCMIP00000004548.1"/>
    <property type="gene ID" value="ENSCMIG00000002709.1"/>
</dbReference>
<dbReference type="STRING" id="7868.ENSCMIP00000004548"/>
<feature type="transmembrane region" description="Helical" evidence="5">
    <location>
        <begin position="142"/>
        <end position="160"/>
    </location>
</feature>
<evidence type="ECO:0000256" key="1">
    <source>
        <dbReference type="ARBA" id="ARBA00004141"/>
    </source>
</evidence>
<keyword evidence="3 5" id="KW-1133">Transmembrane helix</keyword>
<keyword evidence="2 5" id="KW-0812">Transmembrane</keyword>
<feature type="transmembrane region" description="Helical" evidence="5">
    <location>
        <begin position="49"/>
        <end position="68"/>
    </location>
</feature>
<name>V9KWQ9_CALMI</name>
<feature type="transmembrane region" description="Helical" evidence="5">
    <location>
        <begin position="290"/>
        <end position="308"/>
    </location>
</feature>
<feature type="transmembrane region" description="Helical" evidence="5">
    <location>
        <begin position="233"/>
        <end position="258"/>
    </location>
</feature>
<dbReference type="EMBL" id="JW870574">
    <property type="protein sequence ID" value="AFP03092.1"/>
    <property type="molecule type" value="mRNA"/>
</dbReference>
<comment type="subcellular location">
    <subcellularLocation>
        <location evidence="1">Membrane</location>
        <topology evidence="1">Multi-pass membrane protein</topology>
    </subcellularLocation>
</comment>
<feature type="transmembrane region" description="Helical" evidence="5">
    <location>
        <begin position="20"/>
        <end position="43"/>
    </location>
</feature>
<dbReference type="PANTHER" id="PTHR11132">
    <property type="entry name" value="SOLUTE CARRIER FAMILY 35"/>
    <property type="match status" value="1"/>
</dbReference>
<dbReference type="GeneID" id="103181220"/>
<gene>
    <name evidence="7" type="primary">si:ch211-248a14.8</name>
</gene>
<accession>V9KWQ9</accession>
<reference evidence="8" key="1">
    <citation type="journal article" date="2006" name="Science">
        <title>Ancient noncoding elements conserved in the human genome.</title>
        <authorList>
            <person name="Venkatesh B."/>
            <person name="Kirkness E.F."/>
            <person name="Loh Y.H."/>
            <person name="Halpern A.L."/>
            <person name="Lee A.P."/>
            <person name="Johnson J."/>
            <person name="Dandona N."/>
            <person name="Viswanathan L.D."/>
            <person name="Tay A."/>
            <person name="Venter J.C."/>
            <person name="Strausberg R.L."/>
            <person name="Brenner S."/>
        </authorList>
    </citation>
    <scope>NUCLEOTIDE SEQUENCE [LARGE SCALE GENOMIC DNA]</scope>
</reference>
<feature type="transmembrane region" description="Helical" evidence="5">
    <location>
        <begin position="166"/>
        <end position="184"/>
    </location>
</feature>
<organism evidence="6">
    <name type="scientific">Callorhinchus milii</name>
    <name type="common">Ghost shark</name>
    <dbReference type="NCBI Taxonomy" id="7868"/>
    <lineage>
        <taxon>Eukaryota</taxon>
        <taxon>Metazoa</taxon>
        <taxon>Chordata</taxon>
        <taxon>Craniata</taxon>
        <taxon>Vertebrata</taxon>
        <taxon>Chondrichthyes</taxon>
        <taxon>Holocephali</taxon>
        <taxon>Chimaeriformes</taxon>
        <taxon>Callorhinchidae</taxon>
        <taxon>Callorhinchus</taxon>
    </lineage>
</organism>
<evidence type="ECO:0000256" key="3">
    <source>
        <dbReference type="ARBA" id="ARBA00022989"/>
    </source>
</evidence>
<evidence type="ECO:0000313" key="8">
    <source>
        <dbReference type="Proteomes" id="UP000314986"/>
    </source>
</evidence>
<reference evidence="6 8" key="3">
    <citation type="journal article" date="2014" name="Nature">
        <title>Elephant shark genome provides unique insights into gnathostome evolution.</title>
        <authorList>
            <consortium name="International Elephant Shark Genome Sequencing Consortium"/>
            <person name="Venkatesh B."/>
            <person name="Lee A.P."/>
            <person name="Ravi V."/>
            <person name="Maurya A.K."/>
            <person name="Lian M.M."/>
            <person name="Swann J.B."/>
            <person name="Ohta Y."/>
            <person name="Flajnik M.F."/>
            <person name="Sutoh Y."/>
            <person name="Kasahara M."/>
            <person name="Hoon S."/>
            <person name="Gangu V."/>
            <person name="Roy S.W."/>
            <person name="Irimia M."/>
            <person name="Korzh V."/>
            <person name="Kondrychyn I."/>
            <person name="Lim Z.W."/>
            <person name="Tay B.H."/>
            <person name="Tohari S."/>
            <person name="Kong K.W."/>
            <person name="Ho S."/>
            <person name="Lorente-Galdos B."/>
            <person name="Quilez J."/>
            <person name="Marques-Bonet T."/>
            <person name="Raney B.J."/>
            <person name="Ingham P.W."/>
            <person name="Tay A."/>
            <person name="Hillier L.W."/>
            <person name="Minx P."/>
            <person name="Boehm T."/>
            <person name="Wilson R.K."/>
            <person name="Brenner S."/>
            <person name="Warren W.C."/>
        </authorList>
    </citation>
    <scope>NUCLEOTIDE SEQUENCE</scope>
    <source>
        <tissue evidence="6">Kidney</tissue>
    </source>
</reference>
<protein>
    <submittedName>
        <fullName evidence="6 7">Solute carrier family 35 member D3</fullName>
    </submittedName>
</protein>
<reference evidence="7" key="4">
    <citation type="submission" date="2025-05" db="UniProtKB">
        <authorList>
            <consortium name="Ensembl"/>
        </authorList>
    </citation>
    <scope>IDENTIFICATION</scope>
</reference>
<dbReference type="KEGG" id="cmk:103181220"/>
<dbReference type="GeneTree" id="ENSGT00940000160083"/>
<dbReference type="InterPro" id="IPR050186">
    <property type="entry name" value="TPT_transporter"/>
</dbReference>
<evidence type="ECO:0000313" key="7">
    <source>
        <dbReference type="Ensembl" id="ENSCMIP00000004548.1"/>
    </source>
</evidence>
<feature type="transmembrane region" description="Helical" evidence="5">
    <location>
        <begin position="88"/>
        <end position="106"/>
    </location>
</feature>
<reference evidence="8" key="2">
    <citation type="journal article" date="2007" name="PLoS Biol.">
        <title>Survey sequencing and comparative analysis of the elephant shark (Callorhinchus milii) genome.</title>
        <authorList>
            <person name="Venkatesh B."/>
            <person name="Kirkness E.F."/>
            <person name="Loh Y.H."/>
            <person name="Halpern A.L."/>
            <person name="Lee A.P."/>
            <person name="Johnson J."/>
            <person name="Dandona N."/>
            <person name="Viswanathan L.D."/>
            <person name="Tay A."/>
            <person name="Venter J.C."/>
            <person name="Strausberg R.L."/>
            <person name="Brenner S."/>
        </authorList>
    </citation>
    <scope>NUCLEOTIDE SEQUENCE [LARGE SCALE GENOMIC DNA]</scope>
</reference>
<dbReference type="AlphaFoldDB" id="V9KWQ9"/>
<dbReference type="GO" id="GO:0016020">
    <property type="term" value="C:membrane"/>
    <property type="evidence" value="ECO:0007669"/>
    <property type="project" value="UniProtKB-SubCell"/>
</dbReference>
<proteinExistence type="evidence at transcript level"/>
<evidence type="ECO:0000256" key="2">
    <source>
        <dbReference type="ARBA" id="ARBA00022692"/>
    </source>
</evidence>
<evidence type="ECO:0000313" key="6">
    <source>
        <dbReference type="EMBL" id="AFP03092.1"/>
    </source>
</evidence>